<evidence type="ECO:0008006" key="4">
    <source>
        <dbReference type="Google" id="ProtNLM"/>
    </source>
</evidence>
<feature type="region of interest" description="Disordered" evidence="1">
    <location>
        <begin position="368"/>
        <end position="390"/>
    </location>
</feature>
<proteinExistence type="predicted"/>
<dbReference type="Gene3D" id="3.30.710.10">
    <property type="entry name" value="Potassium Channel Kv1.1, Chain A"/>
    <property type="match status" value="1"/>
</dbReference>
<evidence type="ECO:0000313" key="2">
    <source>
        <dbReference type="EMBL" id="PWY65190.1"/>
    </source>
</evidence>
<accession>A0A317UYX2</accession>
<evidence type="ECO:0000313" key="3">
    <source>
        <dbReference type="Proteomes" id="UP000246171"/>
    </source>
</evidence>
<feature type="compositionally biased region" description="Basic residues" evidence="1">
    <location>
        <begin position="381"/>
        <end position="390"/>
    </location>
</feature>
<keyword evidence="3" id="KW-1185">Reference proteome</keyword>
<feature type="region of interest" description="Disordered" evidence="1">
    <location>
        <begin position="97"/>
        <end position="164"/>
    </location>
</feature>
<comment type="caution">
    <text evidence="2">The sequence shown here is derived from an EMBL/GenBank/DDBJ whole genome shotgun (WGS) entry which is preliminary data.</text>
</comment>
<feature type="compositionally biased region" description="Low complexity" evidence="1">
    <location>
        <begin position="146"/>
        <end position="155"/>
    </location>
</feature>
<protein>
    <recommendedName>
        <fullName evidence="4">BTB domain-containing protein</fullName>
    </recommendedName>
</protein>
<dbReference type="VEuPathDB" id="FungiDB:BO83DRAFT_420140"/>
<dbReference type="PANTHER" id="PTHR47843">
    <property type="entry name" value="BTB DOMAIN-CONTAINING PROTEIN-RELATED"/>
    <property type="match status" value="1"/>
</dbReference>
<reference evidence="2" key="1">
    <citation type="submission" date="2016-12" db="EMBL/GenBank/DDBJ databases">
        <title>The genomes of Aspergillus section Nigri reveals drivers in fungal speciation.</title>
        <authorList>
            <consortium name="DOE Joint Genome Institute"/>
            <person name="Vesth T.C."/>
            <person name="Nybo J."/>
            <person name="Theobald S."/>
            <person name="Brandl J."/>
            <person name="Frisvad J.C."/>
            <person name="Nielsen K.F."/>
            <person name="Lyhne E.K."/>
            <person name="Kogle M.E."/>
            <person name="Kuo A."/>
            <person name="Riley R."/>
            <person name="Clum A."/>
            <person name="Nolan M."/>
            <person name="Lipzen A."/>
            <person name="Salamov A."/>
            <person name="Henrissat B."/>
            <person name="Wiebenga A."/>
            <person name="De vries R.P."/>
            <person name="Grigoriev I.V."/>
            <person name="Mortensen U.H."/>
            <person name="Andersen M.R."/>
            <person name="Baker S.E."/>
        </authorList>
    </citation>
    <scope>NUCLEOTIDE SEQUENCE</scope>
    <source>
        <strain evidence="2">CBS 122712</strain>
    </source>
</reference>
<dbReference type="OrthoDB" id="3926209at2759"/>
<feature type="compositionally biased region" description="Polar residues" evidence="1">
    <location>
        <begin position="100"/>
        <end position="117"/>
    </location>
</feature>
<dbReference type="GeneID" id="37056882"/>
<dbReference type="EMBL" id="MSFU01000028">
    <property type="protein sequence ID" value="PWY65190.1"/>
    <property type="molecule type" value="Genomic_DNA"/>
</dbReference>
<dbReference type="PANTHER" id="PTHR47843:SF3">
    <property type="entry name" value="BTB DOMAIN-CONTAINING PROTEIN"/>
    <property type="match status" value="1"/>
</dbReference>
<organism evidence="2 3">
    <name type="scientific">Aspergillus eucalypticola (strain CBS 122712 / IBT 29274)</name>
    <dbReference type="NCBI Taxonomy" id="1448314"/>
    <lineage>
        <taxon>Eukaryota</taxon>
        <taxon>Fungi</taxon>
        <taxon>Dikarya</taxon>
        <taxon>Ascomycota</taxon>
        <taxon>Pezizomycotina</taxon>
        <taxon>Eurotiomycetes</taxon>
        <taxon>Eurotiomycetidae</taxon>
        <taxon>Eurotiales</taxon>
        <taxon>Aspergillaceae</taxon>
        <taxon>Aspergillus</taxon>
        <taxon>Aspergillus subgen. Circumdati</taxon>
    </lineage>
</organism>
<name>A0A317UYX2_ASPEC</name>
<evidence type="ECO:0000256" key="1">
    <source>
        <dbReference type="SAM" id="MobiDB-lite"/>
    </source>
</evidence>
<dbReference type="AlphaFoldDB" id="A0A317UYX2"/>
<gene>
    <name evidence="2" type="ORF">BO83DRAFT_420140</name>
</gene>
<sequence length="390" mass="43217">MQVRSPHGVLTMEIGEDLTKWNPNPLSRFNCTNYNRSVHPPIRLVETFVSLLLSRRLIILSNSYPFLLCLAAVAGTSYPNAHLSFYEIMDAPRVQVGAPETSSNVGKESESTYPTQRTGDRVVDVTAPSSGVNERQADSTEDIDLPDAGAAEPETAPAPPKKNPGFQFLDFLKSPIVELVVGTGKSKTSLSAHQSLLLESPILAEKVTALGESSARRIELPEENVEAFGYFLQFQYTRDYSASQLETTTEQEAVSGEIDDSGEQLLKHARVYTLADKLGIPALKTLAHSKIHRINSTSHGEIAYARYVYMNTPVDDVTIRKPVATFWALRSHILRHEAEEEFRKLCIEVPQFSFDVLSLVLDQKEKRAQDKAESESAVKGSGRKRLRSGL</sequence>
<dbReference type="Proteomes" id="UP000246171">
    <property type="component" value="Unassembled WGS sequence"/>
</dbReference>
<dbReference type="RefSeq" id="XP_025384422.1">
    <property type="nucleotide sequence ID" value="XM_025534920.1"/>
</dbReference>
<dbReference type="InterPro" id="IPR011333">
    <property type="entry name" value="SKP1/BTB/POZ_sf"/>
</dbReference>